<dbReference type="CDD" id="cd18026">
    <property type="entry name" value="DEXHc_POLQ-like"/>
    <property type="match status" value="1"/>
</dbReference>
<dbReference type="GO" id="GO:0005634">
    <property type="term" value="C:nucleus"/>
    <property type="evidence" value="ECO:0007669"/>
    <property type="project" value="UniProtKB-SubCell"/>
</dbReference>
<comment type="caution">
    <text evidence="13">The sequence shown here is derived from an EMBL/GenBank/DDBJ whole genome shotgun (WGS) entry which is preliminary data.</text>
</comment>
<dbReference type="SUPFAM" id="SSF52540">
    <property type="entry name" value="P-loop containing nucleoside triphosphate hydrolases"/>
    <property type="match status" value="1"/>
</dbReference>
<reference evidence="13 14" key="1">
    <citation type="journal article" date="2017" name="PLoS Biol.">
        <title>The sea cucumber genome provides insights into morphological evolution and visceral regeneration.</title>
        <authorList>
            <person name="Zhang X."/>
            <person name="Sun L."/>
            <person name="Yuan J."/>
            <person name="Sun Y."/>
            <person name="Gao Y."/>
            <person name="Zhang L."/>
            <person name="Li S."/>
            <person name="Dai H."/>
            <person name="Hamel J.F."/>
            <person name="Liu C."/>
            <person name="Yu Y."/>
            <person name="Liu S."/>
            <person name="Lin W."/>
            <person name="Guo K."/>
            <person name="Jin S."/>
            <person name="Xu P."/>
            <person name="Storey K.B."/>
            <person name="Huan P."/>
            <person name="Zhang T."/>
            <person name="Zhou Y."/>
            <person name="Zhang J."/>
            <person name="Lin C."/>
            <person name="Li X."/>
            <person name="Xing L."/>
            <person name="Huo D."/>
            <person name="Sun M."/>
            <person name="Wang L."/>
            <person name="Mercier A."/>
            <person name="Li F."/>
            <person name="Yang H."/>
            <person name="Xiang J."/>
        </authorList>
    </citation>
    <scope>NUCLEOTIDE SEQUENCE [LARGE SCALE GENOMIC DNA]</scope>
    <source>
        <strain evidence="13">Shaxun</strain>
        <tissue evidence="13">Muscle</tissue>
    </source>
</reference>
<evidence type="ECO:0000256" key="1">
    <source>
        <dbReference type="ARBA" id="ARBA00004123"/>
    </source>
</evidence>
<dbReference type="GO" id="GO:0005524">
    <property type="term" value="F:ATP binding"/>
    <property type="evidence" value="ECO:0007669"/>
    <property type="project" value="UniProtKB-KW"/>
</dbReference>
<keyword evidence="7" id="KW-0234">DNA repair</keyword>
<comment type="catalytic activity">
    <reaction evidence="9">
        <text>ATP + H2O = ADP + phosphate + H(+)</text>
        <dbReference type="Rhea" id="RHEA:13065"/>
        <dbReference type="ChEBI" id="CHEBI:15377"/>
        <dbReference type="ChEBI" id="CHEBI:15378"/>
        <dbReference type="ChEBI" id="CHEBI:30616"/>
        <dbReference type="ChEBI" id="CHEBI:43474"/>
        <dbReference type="ChEBI" id="CHEBI:456216"/>
        <dbReference type="EC" id="5.6.2.4"/>
    </reaction>
</comment>
<dbReference type="SMART" id="SM00487">
    <property type="entry name" value="DEXDc"/>
    <property type="match status" value="1"/>
</dbReference>
<dbReference type="PANTHER" id="PTHR47961">
    <property type="entry name" value="DNA POLYMERASE THETA, PUTATIVE (AFU_ORTHOLOGUE AFUA_1G05260)-RELATED"/>
    <property type="match status" value="1"/>
</dbReference>
<keyword evidence="6" id="KW-0067">ATP-binding</keyword>
<dbReference type="Proteomes" id="UP000230750">
    <property type="component" value="Unassembled WGS sequence"/>
</dbReference>
<evidence type="ECO:0000256" key="7">
    <source>
        <dbReference type="ARBA" id="ARBA00023204"/>
    </source>
</evidence>
<evidence type="ECO:0000256" key="10">
    <source>
        <dbReference type="SAM" id="MobiDB-lite"/>
    </source>
</evidence>
<feature type="region of interest" description="Disordered" evidence="10">
    <location>
        <begin position="1"/>
        <end position="73"/>
    </location>
</feature>
<organism evidence="13 14">
    <name type="scientific">Stichopus japonicus</name>
    <name type="common">Sea cucumber</name>
    <dbReference type="NCBI Taxonomy" id="307972"/>
    <lineage>
        <taxon>Eukaryota</taxon>
        <taxon>Metazoa</taxon>
        <taxon>Echinodermata</taxon>
        <taxon>Eleutherozoa</taxon>
        <taxon>Echinozoa</taxon>
        <taxon>Holothuroidea</taxon>
        <taxon>Aspidochirotacea</taxon>
        <taxon>Aspidochirotida</taxon>
        <taxon>Stichopodidae</taxon>
        <taxon>Apostichopus</taxon>
    </lineage>
</organism>
<dbReference type="SUPFAM" id="SSF46785">
    <property type="entry name" value="Winged helix' DNA-binding domain"/>
    <property type="match status" value="1"/>
</dbReference>
<accession>A0A2G8LEF0</accession>
<evidence type="ECO:0000313" key="14">
    <source>
        <dbReference type="Proteomes" id="UP000230750"/>
    </source>
</evidence>
<dbReference type="Gene3D" id="1.10.3380.20">
    <property type="match status" value="1"/>
</dbReference>
<dbReference type="Pfam" id="PF00271">
    <property type="entry name" value="Helicase_C"/>
    <property type="match status" value="1"/>
</dbReference>
<dbReference type="SUPFAM" id="SSF158702">
    <property type="entry name" value="Sec63 N-terminal domain-like"/>
    <property type="match status" value="1"/>
</dbReference>
<keyword evidence="2" id="KW-0547">Nucleotide-binding</keyword>
<dbReference type="PROSITE" id="PS51192">
    <property type="entry name" value="HELICASE_ATP_BIND_1"/>
    <property type="match status" value="1"/>
</dbReference>
<keyword evidence="4" id="KW-0378">Hydrolase</keyword>
<dbReference type="Gene3D" id="3.40.50.300">
    <property type="entry name" value="P-loop containing nucleotide triphosphate hydrolases"/>
    <property type="match status" value="2"/>
</dbReference>
<dbReference type="Pfam" id="PF00270">
    <property type="entry name" value="DEAD"/>
    <property type="match status" value="1"/>
</dbReference>
<evidence type="ECO:0000256" key="3">
    <source>
        <dbReference type="ARBA" id="ARBA00022763"/>
    </source>
</evidence>
<evidence type="ECO:0000256" key="4">
    <source>
        <dbReference type="ARBA" id="ARBA00022801"/>
    </source>
</evidence>
<evidence type="ECO:0000256" key="6">
    <source>
        <dbReference type="ARBA" id="ARBA00022840"/>
    </source>
</evidence>
<evidence type="ECO:0000256" key="9">
    <source>
        <dbReference type="ARBA" id="ARBA00048988"/>
    </source>
</evidence>
<dbReference type="CDD" id="cd18795">
    <property type="entry name" value="SF2_C_Ski2"/>
    <property type="match status" value="1"/>
</dbReference>
<feature type="domain" description="Helicase ATP-binding" evidence="11">
    <location>
        <begin position="153"/>
        <end position="325"/>
    </location>
</feature>
<feature type="domain" description="Helicase C-terminal" evidence="12">
    <location>
        <begin position="414"/>
        <end position="564"/>
    </location>
</feature>
<dbReference type="Pfam" id="PF20470">
    <property type="entry name" value="HTH_61"/>
    <property type="match status" value="1"/>
</dbReference>
<evidence type="ECO:0000256" key="2">
    <source>
        <dbReference type="ARBA" id="ARBA00022741"/>
    </source>
</evidence>
<dbReference type="InterPro" id="IPR048960">
    <property type="entry name" value="POLQ-like_helical"/>
</dbReference>
<evidence type="ECO:0000259" key="12">
    <source>
        <dbReference type="PROSITE" id="PS51194"/>
    </source>
</evidence>
<sequence length="843" mass="94440">MSHLTRRALSSQKRKGSLASNIHSKRQKQDLKISGNKTETDSSTSTKEKAKRKLHKNARESTPIGQRSSSVNRRVRVDDALKEMINLDTDDKGDKDIGPFYGLPSKVQELLTLHRALQHYMGHFILLMLRIIESCITHCYVVSSDWQHTCLTLPSVKSRKNLIYSLPTSGGKTLVAEILIFQQLLCHQKDAILILPYVSIVQEKVSSLSVLAVELGFLVEEYAGTKGSIPPRKRRKKNALFVCTIEKAHSLVNSLITEKRIDSIGLVVVDELHMLGDGSRRGASLEGMLSKLLHLGLSQIIGMSATLSNIQDISKYLDAESYTSQFRPVELTEHIKIGDGLYQVNTSALCPDDRFTHSRNVAFPYNSAMKKNDPDHLLGLALEVIPYNSCLIFCSTKKNCQSVAQLICKYMPRNVSKTILAHKKQEKEELLLALRRECDDNLCSTLRRTVPYGLAYHHSGLTMDERKLIEESYNDGTLCLLTCTSTLAAGVNLPAKRVILRSPYIARDFMTCSRYKQMVGRAGRAGYDSTGESILIVQERDRKQVADMLNSPLEGCHSSLLHDEGKGLRSLILSLVALQLTASKEAIQTFISKTLLGIQGSTNHREVPSLTEEALQQLIEQKLVKTKRCEMSDQSVLEVTSLGKAAFKGAIDIDQCSRLYQDLEQVCGQGMVLANTLHLLFLVTPYEQTLTVVPDWLIFNRQFSTLCDAEMKVAELIGITEHFIKSKITGSSSKKFTDHSELQAKRFYLALMLWNILNRKSIWQVAERFEVSRGFVQSLFTSAASFASSIQRFCEDLPQFWAIHQLLGKVTYDLSYCATADLLPLLEVSGVKLVTHFKKCLKG</sequence>
<dbReference type="SMART" id="SM00490">
    <property type="entry name" value="HELICc"/>
    <property type="match status" value="1"/>
</dbReference>
<dbReference type="InterPro" id="IPR036390">
    <property type="entry name" value="WH_DNA-bd_sf"/>
</dbReference>
<evidence type="ECO:0000259" key="11">
    <source>
        <dbReference type="PROSITE" id="PS51192"/>
    </source>
</evidence>
<evidence type="ECO:0000256" key="5">
    <source>
        <dbReference type="ARBA" id="ARBA00022806"/>
    </source>
</evidence>
<dbReference type="InterPro" id="IPR050474">
    <property type="entry name" value="Hel308_SKI2-like"/>
</dbReference>
<dbReference type="OrthoDB" id="2320933at2759"/>
<dbReference type="InterPro" id="IPR046931">
    <property type="entry name" value="HTH_61"/>
</dbReference>
<dbReference type="PROSITE" id="PS51194">
    <property type="entry name" value="HELICASE_CTER"/>
    <property type="match status" value="1"/>
</dbReference>
<protein>
    <submittedName>
        <fullName evidence="13">Putative helicase POLQ-like</fullName>
    </submittedName>
</protein>
<dbReference type="FunFam" id="3.40.50.300:FF:000813">
    <property type="entry name" value="helicase POLQ-like isoform X1"/>
    <property type="match status" value="1"/>
</dbReference>
<dbReference type="Pfam" id="PF21099">
    <property type="entry name" value="POLQ_helical"/>
    <property type="match status" value="1"/>
</dbReference>
<keyword evidence="8" id="KW-0539">Nucleus</keyword>
<dbReference type="InterPro" id="IPR014001">
    <property type="entry name" value="Helicase_ATP-bd"/>
</dbReference>
<evidence type="ECO:0000256" key="8">
    <source>
        <dbReference type="ARBA" id="ARBA00023242"/>
    </source>
</evidence>
<proteinExistence type="predicted"/>
<dbReference type="PANTHER" id="PTHR47961:SF12">
    <property type="entry name" value="HELICASE POLQ-LIKE"/>
    <property type="match status" value="1"/>
</dbReference>
<comment type="subcellular location">
    <subcellularLocation>
        <location evidence="1">Nucleus</location>
    </subcellularLocation>
</comment>
<dbReference type="GO" id="GO:0006281">
    <property type="term" value="P:DNA repair"/>
    <property type="evidence" value="ECO:0007669"/>
    <property type="project" value="UniProtKB-KW"/>
</dbReference>
<dbReference type="EMBL" id="MRZV01000106">
    <property type="protein sequence ID" value="PIK58639.1"/>
    <property type="molecule type" value="Genomic_DNA"/>
</dbReference>
<dbReference type="FunFam" id="3.40.50.300:FF:001293">
    <property type="entry name" value="helicase POLQ-like isoform X5"/>
    <property type="match status" value="1"/>
</dbReference>
<keyword evidence="3" id="KW-0227">DNA damage</keyword>
<dbReference type="GO" id="GO:0016787">
    <property type="term" value="F:hydrolase activity"/>
    <property type="evidence" value="ECO:0007669"/>
    <property type="project" value="UniProtKB-KW"/>
</dbReference>
<dbReference type="STRING" id="307972.A0A2G8LEF0"/>
<dbReference type="InterPro" id="IPR011545">
    <property type="entry name" value="DEAD/DEAH_box_helicase_dom"/>
</dbReference>
<evidence type="ECO:0000313" key="13">
    <source>
        <dbReference type="EMBL" id="PIK58639.1"/>
    </source>
</evidence>
<keyword evidence="5 13" id="KW-0347">Helicase</keyword>
<dbReference type="InterPro" id="IPR001650">
    <property type="entry name" value="Helicase_C-like"/>
</dbReference>
<dbReference type="GO" id="GO:0003676">
    <property type="term" value="F:nucleic acid binding"/>
    <property type="evidence" value="ECO:0007669"/>
    <property type="project" value="InterPro"/>
</dbReference>
<dbReference type="GO" id="GO:0043138">
    <property type="term" value="F:3'-5' DNA helicase activity"/>
    <property type="evidence" value="ECO:0007669"/>
    <property type="project" value="UniProtKB-EC"/>
</dbReference>
<dbReference type="InterPro" id="IPR027417">
    <property type="entry name" value="P-loop_NTPase"/>
</dbReference>
<keyword evidence="14" id="KW-1185">Reference proteome</keyword>
<feature type="compositionally biased region" description="Basic residues" evidence="10">
    <location>
        <begin position="1"/>
        <end position="16"/>
    </location>
</feature>
<name>A0A2G8LEF0_STIJA</name>
<gene>
    <name evidence="13" type="ORF">BSL78_04413</name>
</gene>
<dbReference type="AlphaFoldDB" id="A0A2G8LEF0"/>